<dbReference type="GO" id="GO:0004800">
    <property type="term" value="F:thyroxine 5'-deiodinase activity"/>
    <property type="evidence" value="ECO:0007669"/>
    <property type="project" value="InterPro"/>
</dbReference>
<dbReference type="AlphaFoldDB" id="A0AA88Y4F3"/>
<dbReference type="Pfam" id="PF00837">
    <property type="entry name" value="T4_deiodinase"/>
    <property type="match status" value="1"/>
</dbReference>
<protein>
    <recommendedName>
        <fullName evidence="1">Iodothyronine deiodinase</fullName>
    </recommendedName>
</protein>
<dbReference type="GO" id="GO:0042403">
    <property type="term" value="P:thyroid hormone metabolic process"/>
    <property type="evidence" value="ECO:0007669"/>
    <property type="project" value="TreeGrafter"/>
</dbReference>
<reference evidence="2" key="1">
    <citation type="submission" date="2019-08" db="EMBL/GenBank/DDBJ databases">
        <title>The improved chromosome-level genome for the pearl oyster Pinctada fucata martensii using PacBio sequencing and Hi-C.</title>
        <authorList>
            <person name="Zheng Z."/>
        </authorList>
    </citation>
    <scope>NUCLEOTIDE SEQUENCE</scope>
    <source>
        <strain evidence="2">ZZ-2019</strain>
        <tissue evidence="2">Adductor muscle</tissue>
    </source>
</reference>
<proteinExistence type="inferred from homology"/>
<dbReference type="PANTHER" id="PTHR11781">
    <property type="entry name" value="IODOTHYRONINE DEIODINASE"/>
    <property type="match status" value="1"/>
</dbReference>
<keyword evidence="1" id="KW-0893">Thyroid hormones biosynthesis</keyword>
<evidence type="ECO:0000313" key="2">
    <source>
        <dbReference type="EMBL" id="KAK3098255.1"/>
    </source>
</evidence>
<dbReference type="InterPro" id="IPR000643">
    <property type="entry name" value="Iodothyronine_deiodinase"/>
</dbReference>
<dbReference type="Gene3D" id="3.40.30.10">
    <property type="entry name" value="Glutaredoxin"/>
    <property type="match status" value="1"/>
</dbReference>
<name>A0AA88Y4F3_PINIB</name>
<evidence type="ECO:0000256" key="1">
    <source>
        <dbReference type="RuleBase" id="RU000676"/>
    </source>
</evidence>
<sequence length="128" mass="14684">MAALDDFCSVVRDYSSVADFIIIYILEAHPIDEWSIMGTEYSTMKQHKSFEQRVDAAKVLEKKNIPCPIYVDKFDNEAAFKYAGVPERLYVIHERVVRYVGCAGSPGPKDFRPAEVREWLGEYVASRK</sequence>
<comment type="caution">
    <text evidence="2">The sequence shown here is derived from an EMBL/GenBank/DDBJ whole genome shotgun (WGS) entry which is preliminary data.</text>
</comment>
<organism evidence="2 3">
    <name type="scientific">Pinctada imbricata</name>
    <name type="common">Atlantic pearl-oyster</name>
    <name type="synonym">Pinctada martensii</name>
    <dbReference type="NCBI Taxonomy" id="66713"/>
    <lineage>
        <taxon>Eukaryota</taxon>
        <taxon>Metazoa</taxon>
        <taxon>Spiralia</taxon>
        <taxon>Lophotrochozoa</taxon>
        <taxon>Mollusca</taxon>
        <taxon>Bivalvia</taxon>
        <taxon>Autobranchia</taxon>
        <taxon>Pteriomorphia</taxon>
        <taxon>Pterioida</taxon>
        <taxon>Pterioidea</taxon>
        <taxon>Pteriidae</taxon>
        <taxon>Pinctada</taxon>
    </lineage>
</organism>
<evidence type="ECO:0000313" key="3">
    <source>
        <dbReference type="Proteomes" id="UP001186944"/>
    </source>
</evidence>
<keyword evidence="1" id="KW-0712">Selenocysteine</keyword>
<dbReference type="EMBL" id="VSWD01000007">
    <property type="protein sequence ID" value="KAK3098255.1"/>
    <property type="molecule type" value="Genomic_DNA"/>
</dbReference>
<keyword evidence="3" id="KW-1185">Reference proteome</keyword>
<comment type="similarity">
    <text evidence="1">Belongs to the iodothyronine deiodinase family.</text>
</comment>
<accession>A0AA88Y4F3</accession>
<dbReference type="GO" id="GO:0042446">
    <property type="term" value="P:hormone biosynthetic process"/>
    <property type="evidence" value="ECO:0007669"/>
    <property type="project" value="UniProtKB-KW"/>
</dbReference>
<gene>
    <name evidence="2" type="ORF">FSP39_017648</name>
</gene>
<keyword evidence="1" id="KW-0560">Oxidoreductase</keyword>
<dbReference type="Proteomes" id="UP001186944">
    <property type="component" value="Unassembled WGS sequence"/>
</dbReference>
<dbReference type="PANTHER" id="PTHR11781:SF22">
    <property type="entry name" value="TYPE I IODOTHYRONINE DEIODINASE"/>
    <property type="match status" value="1"/>
</dbReference>
<comment type="function">
    <text evidence="1">Responsible for the deiodination of T4 (3,5,3',5'-tetraiodothyronine).</text>
</comment>